<organism evidence="2">
    <name type="scientific">Alexandrium catenella</name>
    <name type="common">Red tide dinoflagellate</name>
    <name type="synonym">Gonyaulax catenella</name>
    <dbReference type="NCBI Taxonomy" id="2925"/>
    <lineage>
        <taxon>Eukaryota</taxon>
        <taxon>Sar</taxon>
        <taxon>Alveolata</taxon>
        <taxon>Dinophyceae</taxon>
        <taxon>Gonyaulacales</taxon>
        <taxon>Pyrocystaceae</taxon>
        <taxon>Alexandrium</taxon>
    </lineage>
</organism>
<sequence length="212" mass="22723">MRVQSACPEPDVEQLNFRFTNLVGTQVNLGEALMMLGEAAGMSSLQLQSPAYPVAKAELEPEKAVGLADAVVSRGVVSIGLVAVLENSLQIQLQTSIFALKAFLLHRYDVLTITSLALSMATLALKLKDAFKLLSFSNKVRAGAGEEAGQSEKLRHLLRYTRILQLLMLLLLLSLAYGAAKFAAAFICEDSLWNLTGCVDVAALKAGKGQQG</sequence>
<feature type="transmembrane region" description="Helical" evidence="1">
    <location>
        <begin position="163"/>
        <end position="187"/>
    </location>
</feature>
<evidence type="ECO:0000256" key="1">
    <source>
        <dbReference type="SAM" id="Phobius"/>
    </source>
</evidence>
<reference evidence="2" key="1">
    <citation type="submission" date="2021-01" db="EMBL/GenBank/DDBJ databases">
        <authorList>
            <person name="Corre E."/>
            <person name="Pelletier E."/>
            <person name="Niang G."/>
            <person name="Scheremetjew M."/>
            <person name="Finn R."/>
            <person name="Kale V."/>
            <person name="Holt S."/>
            <person name="Cochrane G."/>
            <person name="Meng A."/>
            <person name="Brown T."/>
            <person name="Cohen L."/>
        </authorList>
    </citation>
    <scope>NUCLEOTIDE SEQUENCE</scope>
    <source>
        <strain evidence="2">OF101</strain>
    </source>
</reference>
<keyword evidence="1" id="KW-1133">Transmembrane helix</keyword>
<keyword evidence="1" id="KW-0812">Transmembrane</keyword>
<gene>
    <name evidence="2" type="ORF">ACAT0790_LOCUS31232</name>
</gene>
<evidence type="ECO:0000313" key="2">
    <source>
        <dbReference type="EMBL" id="CAD9149840.1"/>
    </source>
</evidence>
<name>A0A7S1QWS3_ALECA</name>
<dbReference type="EMBL" id="HBGE01051780">
    <property type="protein sequence ID" value="CAD9149840.1"/>
    <property type="molecule type" value="Transcribed_RNA"/>
</dbReference>
<keyword evidence="1" id="KW-0472">Membrane</keyword>
<accession>A0A7S1QWS3</accession>
<protein>
    <submittedName>
        <fullName evidence="2">Uncharacterized protein</fullName>
    </submittedName>
</protein>
<proteinExistence type="predicted"/>
<dbReference type="AlphaFoldDB" id="A0A7S1QWS3"/>